<keyword evidence="4" id="KW-1185">Reference proteome</keyword>
<evidence type="ECO:0000313" key="3">
    <source>
        <dbReference type="EMBL" id="WWQ61503.1"/>
    </source>
</evidence>
<protein>
    <submittedName>
        <fullName evidence="3">Uncharacterized protein</fullName>
    </submittedName>
</protein>
<keyword evidence="1" id="KW-0175">Coiled coil</keyword>
<keyword evidence="2" id="KW-1133">Transmembrane helix</keyword>
<feature type="transmembrane region" description="Helical" evidence="2">
    <location>
        <begin position="93"/>
        <end position="114"/>
    </location>
</feature>
<feature type="transmembrane region" description="Helical" evidence="2">
    <location>
        <begin position="120"/>
        <end position="140"/>
    </location>
</feature>
<evidence type="ECO:0000313" key="4">
    <source>
        <dbReference type="Proteomes" id="UP001432202"/>
    </source>
</evidence>
<keyword evidence="2" id="KW-0472">Membrane</keyword>
<accession>A0AAX4L5H3</accession>
<dbReference type="AlphaFoldDB" id="A0AAX4L5H3"/>
<dbReference type="RefSeq" id="WP_338603939.1">
    <property type="nucleotide sequence ID" value="NZ_CP146016.1"/>
</dbReference>
<organism evidence="3 4">
    <name type="scientific">Sulfolobus tengchongensis</name>
    <dbReference type="NCBI Taxonomy" id="207809"/>
    <lineage>
        <taxon>Archaea</taxon>
        <taxon>Thermoproteota</taxon>
        <taxon>Thermoprotei</taxon>
        <taxon>Sulfolobales</taxon>
        <taxon>Sulfolobaceae</taxon>
        <taxon>Sulfolobus</taxon>
    </lineage>
</organism>
<keyword evidence="2" id="KW-0812">Transmembrane</keyword>
<dbReference type="EMBL" id="CP146016">
    <property type="protein sequence ID" value="WWQ61503.1"/>
    <property type="molecule type" value="Genomic_DNA"/>
</dbReference>
<reference evidence="3 4" key="1">
    <citation type="submission" date="2024-02" db="EMBL/GenBank/DDBJ databases">
        <title>STSV induces naive adaptation in Sulfolobus.</title>
        <authorList>
            <person name="Xiang X."/>
            <person name="Song M."/>
        </authorList>
    </citation>
    <scope>NUCLEOTIDE SEQUENCE [LARGE SCALE GENOMIC DNA]</scope>
    <source>
        <strain evidence="3 4">RT2</strain>
    </source>
</reference>
<sequence>MSVKFEESKKLIDLVKSMLVTATSSILVVTYSIDQEAASEILTRAASGVNTLVVTSDKNWARWLINQREAYKKDEENRLKKELERSQSLYKQITYFTIIIPVLIGVVDLLLLLFTMIREIIYLDLLLSLLAIGLIVYYGIRRRRQTLSQISVLRENLRNLVQETSQIRNEIKEKLKIIEVDKQLSFSILSCDDKAILFSAPFRFSSLESSIHILTEISKDIVNQIVNLITSTQTKV</sequence>
<gene>
    <name evidence="3" type="ORF">V6M85_05365</name>
</gene>
<evidence type="ECO:0000256" key="2">
    <source>
        <dbReference type="SAM" id="Phobius"/>
    </source>
</evidence>
<name>A0AAX4L5H3_9CREN</name>
<feature type="coiled-coil region" evidence="1">
    <location>
        <begin position="143"/>
        <end position="174"/>
    </location>
</feature>
<dbReference type="Proteomes" id="UP001432202">
    <property type="component" value="Chromosome"/>
</dbReference>
<proteinExistence type="predicted"/>
<dbReference type="GeneID" id="89336175"/>
<evidence type="ECO:0000256" key="1">
    <source>
        <dbReference type="SAM" id="Coils"/>
    </source>
</evidence>